<dbReference type="PANTHER" id="PTHR15955:SF8">
    <property type="entry name" value="RWD DOMAIN-CONTAINING PROTEIN 2B-RELATED"/>
    <property type="match status" value="1"/>
</dbReference>
<gene>
    <name evidence="2" type="primary">Mo00240</name>
    <name evidence="2" type="ORF">E5Q_00240</name>
</gene>
<dbReference type="InterPro" id="IPR059181">
    <property type="entry name" value="RWDD2A-B_C"/>
</dbReference>
<proteinExistence type="predicted"/>
<comment type="caution">
    <text evidence="2">The sequence shown here is derived from an EMBL/GenBank/DDBJ whole genome shotgun (WGS) entry which is preliminary data.</text>
</comment>
<dbReference type="EMBL" id="BABT02000007">
    <property type="protein sequence ID" value="GAA93596.1"/>
    <property type="molecule type" value="Genomic_DNA"/>
</dbReference>
<organism evidence="2 3">
    <name type="scientific">Mixia osmundae (strain CBS 9802 / IAM 14324 / JCM 22182 / KY 12970)</name>
    <dbReference type="NCBI Taxonomy" id="764103"/>
    <lineage>
        <taxon>Eukaryota</taxon>
        <taxon>Fungi</taxon>
        <taxon>Dikarya</taxon>
        <taxon>Basidiomycota</taxon>
        <taxon>Pucciniomycotina</taxon>
        <taxon>Mixiomycetes</taxon>
        <taxon>Mixiales</taxon>
        <taxon>Mixiaceae</taxon>
        <taxon>Mixia</taxon>
    </lineage>
</organism>
<dbReference type="RefSeq" id="XP_014566501.1">
    <property type="nucleotide sequence ID" value="XM_014711015.1"/>
</dbReference>
<feature type="domain" description="Small nuclear ribonucleoprotein Prp3 C-terminal" evidence="1">
    <location>
        <begin position="121"/>
        <end position="182"/>
    </location>
</feature>
<dbReference type="Pfam" id="PF06544">
    <property type="entry name" value="Prp3_C"/>
    <property type="match status" value="1"/>
</dbReference>
<evidence type="ECO:0000313" key="3">
    <source>
        <dbReference type="Proteomes" id="UP000009131"/>
    </source>
</evidence>
<dbReference type="AlphaFoldDB" id="G7DSN6"/>
<sequence>MQQSAHDDVELVISSLLDEELVRDDPKFDIRLAPGVWLAVDYTSRLRCNIHGDGLSREKQEALTALLTRLLNEQPAELPLFSLLNDLRAWLVDHPLEADHTGSVEEAAPPCTTTVTLKTVLFWSHHLKSTIKRKDIHAFSSELGLWTIARPGYPGVIVSEGKQEDLDEFIRRIKAMQWKALTVRYDEVHTVALDAWTERVSLAKVIGPKPHAIEVESMSELSAAMDQASLRSVFLSAMKLQQ</sequence>
<dbReference type="PANTHER" id="PTHR15955">
    <property type="entry name" value="RWD DOMAIN CONTAINING PROTEIN 2"/>
    <property type="match status" value="1"/>
</dbReference>
<name>G7DSN6_MIXOS</name>
<reference evidence="2 3" key="1">
    <citation type="journal article" date="2011" name="J. Gen. Appl. Microbiol.">
        <title>Draft genome sequencing of the enigmatic basidiomycete Mixia osmundae.</title>
        <authorList>
            <person name="Nishida H."/>
            <person name="Nagatsuka Y."/>
            <person name="Sugiyama J."/>
        </authorList>
    </citation>
    <scope>NUCLEOTIDE SEQUENCE [LARGE SCALE GENOMIC DNA]</scope>
    <source>
        <strain evidence="3">CBS 9802 / IAM 14324 / JCM 22182 / KY 12970</strain>
    </source>
</reference>
<dbReference type="HOGENOM" id="CLU_046295_2_1_1"/>
<reference evidence="2 3" key="2">
    <citation type="journal article" date="2012" name="Open Biol.">
        <title>Characteristics of nucleosomes and linker DNA regions on the genome of the basidiomycete Mixia osmundae revealed by mono- and dinucleosome mapping.</title>
        <authorList>
            <person name="Nishida H."/>
            <person name="Kondo S."/>
            <person name="Matsumoto T."/>
            <person name="Suzuki Y."/>
            <person name="Yoshikawa H."/>
            <person name="Taylor T.D."/>
            <person name="Sugiyama J."/>
        </authorList>
    </citation>
    <scope>NUCLEOTIDE SEQUENCE [LARGE SCALE GENOMIC DNA]</scope>
    <source>
        <strain evidence="3">CBS 9802 / IAM 14324 / JCM 22182 / KY 12970</strain>
    </source>
</reference>
<dbReference type="InterPro" id="IPR017359">
    <property type="entry name" value="Phi-like"/>
</dbReference>
<accession>G7DSN6</accession>
<dbReference type="OrthoDB" id="432412at2759"/>
<dbReference type="OMA" id="FWSHHLK"/>
<dbReference type="STRING" id="764103.G7DSN6"/>
<dbReference type="eggNOG" id="ENOG502SETM">
    <property type="taxonomic scope" value="Eukaryota"/>
</dbReference>
<keyword evidence="3" id="KW-1185">Reference proteome</keyword>
<evidence type="ECO:0000259" key="1">
    <source>
        <dbReference type="Pfam" id="PF06544"/>
    </source>
</evidence>
<dbReference type="Proteomes" id="UP000009131">
    <property type="component" value="Unassembled WGS sequence"/>
</dbReference>
<protein>
    <recommendedName>
        <fullName evidence="1">Small nuclear ribonucleoprotein Prp3 C-terminal domain-containing protein</fullName>
    </recommendedName>
</protein>
<evidence type="ECO:0000313" key="2">
    <source>
        <dbReference type="EMBL" id="GAA93596.1"/>
    </source>
</evidence>
<dbReference type="InParanoid" id="G7DSN6"/>
<dbReference type="InterPro" id="IPR010541">
    <property type="entry name" value="Prp3_C"/>
</dbReference>
<dbReference type="CDD" id="cd24163">
    <property type="entry name" value="RWDD2_C"/>
    <property type="match status" value="1"/>
</dbReference>